<proteinExistence type="predicted"/>
<reference evidence="2" key="2">
    <citation type="submission" date="2015-01" db="EMBL/GenBank/DDBJ databases">
        <title>Evolutionary Origins and Diversification of the Mycorrhizal Mutualists.</title>
        <authorList>
            <consortium name="DOE Joint Genome Institute"/>
            <consortium name="Mycorrhizal Genomics Consortium"/>
            <person name="Kohler A."/>
            <person name="Kuo A."/>
            <person name="Nagy L.G."/>
            <person name="Floudas D."/>
            <person name="Copeland A."/>
            <person name="Barry K.W."/>
            <person name="Cichocki N."/>
            <person name="Veneault-Fourrey C."/>
            <person name="LaButti K."/>
            <person name="Lindquist E.A."/>
            <person name="Lipzen A."/>
            <person name="Lundell T."/>
            <person name="Morin E."/>
            <person name="Murat C."/>
            <person name="Riley R."/>
            <person name="Ohm R."/>
            <person name="Sun H."/>
            <person name="Tunlid A."/>
            <person name="Henrissat B."/>
            <person name="Grigoriev I.V."/>
            <person name="Hibbett D.S."/>
            <person name="Martin F."/>
        </authorList>
    </citation>
    <scope>NUCLEOTIDE SEQUENCE [LARGE SCALE GENOMIC DNA]</scope>
    <source>
        <strain evidence="2">Foug A</strain>
    </source>
</reference>
<dbReference type="AlphaFoldDB" id="A0A0C2YQ05"/>
<reference evidence="1 2" key="1">
    <citation type="submission" date="2014-04" db="EMBL/GenBank/DDBJ databases">
        <authorList>
            <consortium name="DOE Joint Genome Institute"/>
            <person name="Kuo A."/>
            <person name="Kohler A."/>
            <person name="Nagy L.G."/>
            <person name="Floudas D."/>
            <person name="Copeland A."/>
            <person name="Barry K.W."/>
            <person name="Cichocki N."/>
            <person name="Veneault-Fourrey C."/>
            <person name="LaButti K."/>
            <person name="Lindquist E.A."/>
            <person name="Lipzen A."/>
            <person name="Lundell T."/>
            <person name="Morin E."/>
            <person name="Murat C."/>
            <person name="Sun H."/>
            <person name="Tunlid A."/>
            <person name="Henrissat B."/>
            <person name="Grigoriev I.V."/>
            <person name="Hibbett D.S."/>
            <person name="Martin F."/>
            <person name="Nordberg H.P."/>
            <person name="Cantor M.N."/>
            <person name="Hua S.X."/>
        </authorList>
    </citation>
    <scope>NUCLEOTIDE SEQUENCE [LARGE SCALE GENOMIC DNA]</scope>
    <source>
        <strain evidence="1 2">Foug A</strain>
    </source>
</reference>
<dbReference type="InParanoid" id="A0A0C2YQ05"/>
<sequence>MPFIGQSIFGIPDLMVLMAYRGSLKERQWWIMDCAFSQRDEDATQRLRQYIDHDHDLLVVRKIVIKQASTYHSPGSDDATHLWLAPLMTFSEWLELRSDEDEYGQVEVDGFTWFSLACVEIHLWVHSPGKSAIDLDRLDGNSYASGTLYPIIDLDD</sequence>
<dbReference type="OrthoDB" id="2679919at2759"/>
<evidence type="ECO:0000313" key="2">
    <source>
        <dbReference type="Proteomes" id="UP000053989"/>
    </source>
</evidence>
<dbReference type="Proteomes" id="UP000053989">
    <property type="component" value="Unassembled WGS sequence"/>
</dbReference>
<dbReference type="EMBL" id="KN822238">
    <property type="protein sequence ID" value="KIM51823.1"/>
    <property type="molecule type" value="Genomic_DNA"/>
</dbReference>
<protein>
    <submittedName>
        <fullName evidence="1">Uncharacterized protein</fullName>
    </submittedName>
</protein>
<organism evidence="1 2">
    <name type="scientific">Scleroderma citrinum Foug A</name>
    <dbReference type="NCBI Taxonomy" id="1036808"/>
    <lineage>
        <taxon>Eukaryota</taxon>
        <taxon>Fungi</taxon>
        <taxon>Dikarya</taxon>
        <taxon>Basidiomycota</taxon>
        <taxon>Agaricomycotina</taxon>
        <taxon>Agaricomycetes</taxon>
        <taxon>Agaricomycetidae</taxon>
        <taxon>Boletales</taxon>
        <taxon>Sclerodermatineae</taxon>
        <taxon>Sclerodermataceae</taxon>
        <taxon>Scleroderma</taxon>
    </lineage>
</organism>
<evidence type="ECO:0000313" key="1">
    <source>
        <dbReference type="EMBL" id="KIM51823.1"/>
    </source>
</evidence>
<accession>A0A0C2YQ05</accession>
<gene>
    <name evidence="1" type="ORF">SCLCIDRAFT_33152</name>
</gene>
<keyword evidence="2" id="KW-1185">Reference proteome</keyword>
<dbReference type="HOGENOM" id="CLU_1687727_0_0_1"/>
<name>A0A0C2YQ05_9AGAM</name>